<reference evidence="2 3" key="1">
    <citation type="submission" date="2020-01" db="EMBL/GenBank/DDBJ databases">
        <title>Investigation of new actinobacteria for the biodesulphurisation of diesel fuel.</title>
        <authorList>
            <person name="Athi Narayanan S.M."/>
        </authorList>
    </citation>
    <scope>NUCLEOTIDE SEQUENCE [LARGE SCALE GENOMIC DNA]</scope>
    <source>
        <strain evidence="2 3">213E</strain>
    </source>
</reference>
<feature type="transmembrane region" description="Helical" evidence="1">
    <location>
        <begin position="30"/>
        <end position="48"/>
    </location>
</feature>
<feature type="transmembrane region" description="Helical" evidence="1">
    <location>
        <begin position="85"/>
        <end position="105"/>
    </location>
</feature>
<name>A0A7K3LW83_9ACTN</name>
<dbReference type="RefSeq" id="WP_053776968.1">
    <property type="nucleotide sequence ID" value="NZ_JAADZU010000128.1"/>
</dbReference>
<comment type="caution">
    <text evidence="2">The sequence shown here is derived from an EMBL/GenBank/DDBJ whole genome shotgun (WGS) entry which is preliminary data.</text>
</comment>
<evidence type="ECO:0000313" key="3">
    <source>
        <dbReference type="Proteomes" id="UP000466307"/>
    </source>
</evidence>
<accession>A0A7K3LW83</accession>
<dbReference type="AlphaFoldDB" id="A0A7K3LW83"/>
<gene>
    <name evidence="2" type="ORF">GYA93_23490</name>
</gene>
<feature type="transmembrane region" description="Helical" evidence="1">
    <location>
        <begin position="55"/>
        <end position="73"/>
    </location>
</feature>
<keyword evidence="1" id="KW-0812">Transmembrane</keyword>
<dbReference type="Proteomes" id="UP000466307">
    <property type="component" value="Unassembled WGS sequence"/>
</dbReference>
<protein>
    <recommendedName>
        <fullName evidence="4">DUF3159 domain-containing protein</fullName>
    </recommendedName>
</protein>
<sequence length="208" mass="21633">MNAKDMIIGLAPWILFSLVASHLGPDAAGWAGLAAFAAAAGLLLVSVLQGRSIKILDAAGAVTFGIISAIGFTGGHAMDVWLTDYGRGATTVILGLVMLVSAYTVPFTEQYARETVDPRYWSSPIFRAKNKAISLLWAGTIFAMALSHLIAGVLAGADAVSGGHPGNVLLNWVIPIVLIVFAVKRTRRIADADTPPAPVPAGHAGPRP</sequence>
<feature type="transmembrane region" description="Helical" evidence="1">
    <location>
        <begin position="163"/>
        <end position="183"/>
    </location>
</feature>
<keyword evidence="1" id="KW-1133">Transmembrane helix</keyword>
<evidence type="ECO:0000256" key="1">
    <source>
        <dbReference type="SAM" id="Phobius"/>
    </source>
</evidence>
<keyword evidence="3" id="KW-1185">Reference proteome</keyword>
<evidence type="ECO:0000313" key="2">
    <source>
        <dbReference type="EMBL" id="NDK92494.1"/>
    </source>
</evidence>
<feature type="transmembrane region" description="Helical" evidence="1">
    <location>
        <begin position="135"/>
        <end position="157"/>
    </location>
</feature>
<feature type="transmembrane region" description="Helical" evidence="1">
    <location>
        <begin position="7"/>
        <end position="24"/>
    </location>
</feature>
<evidence type="ECO:0008006" key="4">
    <source>
        <dbReference type="Google" id="ProtNLM"/>
    </source>
</evidence>
<organism evidence="2 3">
    <name type="scientific">Gordonia desulfuricans</name>
    <dbReference type="NCBI Taxonomy" id="89051"/>
    <lineage>
        <taxon>Bacteria</taxon>
        <taxon>Bacillati</taxon>
        <taxon>Actinomycetota</taxon>
        <taxon>Actinomycetes</taxon>
        <taxon>Mycobacteriales</taxon>
        <taxon>Gordoniaceae</taxon>
        <taxon>Gordonia</taxon>
    </lineage>
</organism>
<dbReference type="EMBL" id="JAADZU010000128">
    <property type="protein sequence ID" value="NDK92494.1"/>
    <property type="molecule type" value="Genomic_DNA"/>
</dbReference>
<proteinExistence type="predicted"/>
<keyword evidence="1" id="KW-0472">Membrane</keyword>